<dbReference type="RefSeq" id="WP_134384363.1">
    <property type="nucleotide sequence ID" value="NZ_BMWW01000001.1"/>
</dbReference>
<keyword evidence="1 4" id="KW-0812">Transmembrane</keyword>
<dbReference type="EMBL" id="CP038026">
    <property type="protein sequence ID" value="QBQ36075.1"/>
    <property type="molecule type" value="Genomic_DNA"/>
</dbReference>
<dbReference type="PANTHER" id="PTHR42910:SF1">
    <property type="entry name" value="MAJOR FACILITATOR SUPERFAMILY (MFS) PROFILE DOMAIN-CONTAINING PROTEIN"/>
    <property type="match status" value="1"/>
</dbReference>
<protein>
    <submittedName>
        <fullName evidence="6">MFS transporter</fullName>
    </submittedName>
</protein>
<dbReference type="PANTHER" id="PTHR42910">
    <property type="entry name" value="TRANSPORTER SCO4007-RELATED"/>
    <property type="match status" value="1"/>
</dbReference>
<dbReference type="EMBL" id="BMWW01000001">
    <property type="protein sequence ID" value="GGY78292.1"/>
    <property type="molecule type" value="Genomic_DNA"/>
</dbReference>
<dbReference type="Proteomes" id="UP000619512">
    <property type="component" value="Unassembled WGS sequence"/>
</dbReference>
<dbReference type="SUPFAM" id="SSF103473">
    <property type="entry name" value="MFS general substrate transporter"/>
    <property type="match status" value="1"/>
</dbReference>
<evidence type="ECO:0000256" key="2">
    <source>
        <dbReference type="ARBA" id="ARBA00022989"/>
    </source>
</evidence>
<feature type="transmembrane region" description="Helical" evidence="4">
    <location>
        <begin position="172"/>
        <end position="190"/>
    </location>
</feature>
<evidence type="ECO:0000313" key="6">
    <source>
        <dbReference type="EMBL" id="GGY78292.1"/>
    </source>
</evidence>
<dbReference type="InterPro" id="IPR020846">
    <property type="entry name" value="MFS_dom"/>
</dbReference>
<reference evidence="6" key="1">
    <citation type="journal article" date="2014" name="Int. J. Syst. Evol. Microbiol.">
        <title>Complete genome sequence of Corynebacterium casei LMG S-19264T (=DSM 44701T), isolated from a smear-ripened cheese.</title>
        <authorList>
            <consortium name="US DOE Joint Genome Institute (JGI-PGF)"/>
            <person name="Walter F."/>
            <person name="Albersmeier A."/>
            <person name="Kalinowski J."/>
            <person name="Ruckert C."/>
        </authorList>
    </citation>
    <scope>NUCLEOTIDE SEQUENCE</scope>
    <source>
        <strain evidence="6">KCTC 12344</strain>
    </source>
</reference>
<keyword evidence="3 4" id="KW-0472">Membrane</keyword>
<name>A0A4P7BEZ0_9BURK</name>
<dbReference type="AlphaFoldDB" id="A0A4P7BEZ0"/>
<evidence type="ECO:0000313" key="9">
    <source>
        <dbReference type="Proteomes" id="UP000619512"/>
    </source>
</evidence>
<feature type="transmembrane region" description="Helical" evidence="4">
    <location>
        <begin position="47"/>
        <end position="72"/>
    </location>
</feature>
<organism evidence="6 9">
    <name type="scientific">Pseudoduganella plicata</name>
    <dbReference type="NCBI Taxonomy" id="321984"/>
    <lineage>
        <taxon>Bacteria</taxon>
        <taxon>Pseudomonadati</taxon>
        <taxon>Pseudomonadota</taxon>
        <taxon>Betaproteobacteria</taxon>
        <taxon>Burkholderiales</taxon>
        <taxon>Oxalobacteraceae</taxon>
        <taxon>Telluria group</taxon>
        <taxon>Pseudoduganella</taxon>
    </lineage>
</organism>
<dbReference type="OrthoDB" id="9815356at2"/>
<evidence type="ECO:0000259" key="5">
    <source>
        <dbReference type="PROSITE" id="PS50850"/>
    </source>
</evidence>
<dbReference type="PROSITE" id="PS50850">
    <property type="entry name" value="MFS"/>
    <property type="match status" value="1"/>
</dbReference>
<dbReference type="InterPro" id="IPR036259">
    <property type="entry name" value="MFS_trans_sf"/>
</dbReference>
<accession>A0A4P7BEZ0</accession>
<dbReference type="InterPro" id="IPR011701">
    <property type="entry name" value="MFS"/>
</dbReference>
<feature type="transmembrane region" description="Helical" evidence="4">
    <location>
        <begin position="350"/>
        <end position="373"/>
    </location>
</feature>
<reference evidence="6" key="3">
    <citation type="submission" date="2022-12" db="EMBL/GenBank/DDBJ databases">
        <authorList>
            <person name="Sun Q."/>
            <person name="Kim S."/>
        </authorList>
    </citation>
    <scope>NUCLEOTIDE SEQUENCE</scope>
    <source>
        <strain evidence="6">KCTC 12344</strain>
    </source>
</reference>
<feature type="transmembrane region" description="Helical" evidence="4">
    <location>
        <begin position="84"/>
        <end position="102"/>
    </location>
</feature>
<feature type="domain" description="Major facilitator superfamily (MFS) profile" evidence="5">
    <location>
        <begin position="13"/>
        <end position="407"/>
    </location>
</feature>
<reference evidence="7 8" key="2">
    <citation type="submission" date="2019-03" db="EMBL/GenBank/DDBJ databases">
        <title>Draft Genome Sequences of Six Type Strains of the Genus Massilia.</title>
        <authorList>
            <person name="Miess H."/>
            <person name="Frediansyhah A."/>
            <person name="Gross H."/>
        </authorList>
    </citation>
    <scope>NUCLEOTIDE SEQUENCE [LARGE SCALE GENOMIC DNA]</scope>
    <source>
        <strain evidence="7 8">DSM 17505</strain>
    </source>
</reference>
<dbReference type="GO" id="GO:0022857">
    <property type="term" value="F:transmembrane transporter activity"/>
    <property type="evidence" value="ECO:0007669"/>
    <property type="project" value="InterPro"/>
</dbReference>
<evidence type="ECO:0000256" key="1">
    <source>
        <dbReference type="ARBA" id="ARBA00022692"/>
    </source>
</evidence>
<gene>
    <name evidence="7" type="ORF">E1742_07855</name>
    <name evidence="6" type="ORF">GCM10007388_08940</name>
</gene>
<feature type="transmembrane region" description="Helical" evidence="4">
    <location>
        <begin position="292"/>
        <end position="312"/>
    </location>
</feature>
<feature type="transmembrane region" description="Helical" evidence="4">
    <location>
        <begin position="318"/>
        <end position="338"/>
    </location>
</feature>
<keyword evidence="8" id="KW-1185">Reference proteome</keyword>
<sequence>MTHLAAPPTVQASMPSGLVALFAASSGVSVANVYYAQPLLDLMAADFGIPVGAAGAIVTATQVGSALALLLLVPLGDRMPRRRLMLMQLGVLCVALLCAASARSAAFLVGAMLVVGMLGTAMTQGLIAYAATAAAAGERGRVVGATQGGVVTGLLLARVLAGGIADLAGWRAMYLVSAAAMLGIGVLLWWRLPPQPAPVRPLPYGLLIRSMLALLRDERVLQIRGGIAFLMFAAFGIFWSALVLPLSAPPYGMSHTAIGAFGLAGVVGVLAASRAGRLADRGLGQRTSGAALALLVLAWVPLGLALTPSLALGMPARVALLALGIVALDLAVQALQVLNQSMIFAVRPEAHSRVVGCYMMFYAAGSGLGAVAGTAMYAVGGWAGVCLLGAGVGLAALAFWRMTRHWTA</sequence>
<dbReference type="Pfam" id="PF07690">
    <property type="entry name" value="MFS_1"/>
    <property type="match status" value="1"/>
</dbReference>
<evidence type="ECO:0000256" key="3">
    <source>
        <dbReference type="ARBA" id="ARBA00023136"/>
    </source>
</evidence>
<feature type="transmembrane region" description="Helical" evidence="4">
    <location>
        <begin position="252"/>
        <end position="272"/>
    </location>
</feature>
<evidence type="ECO:0000313" key="7">
    <source>
        <dbReference type="EMBL" id="QBQ36075.1"/>
    </source>
</evidence>
<dbReference type="Proteomes" id="UP000294359">
    <property type="component" value="Chromosome"/>
</dbReference>
<feature type="transmembrane region" description="Helical" evidence="4">
    <location>
        <begin position="108"/>
        <end position="130"/>
    </location>
</feature>
<evidence type="ECO:0000256" key="4">
    <source>
        <dbReference type="SAM" id="Phobius"/>
    </source>
</evidence>
<evidence type="ECO:0000313" key="8">
    <source>
        <dbReference type="Proteomes" id="UP000294359"/>
    </source>
</evidence>
<feature type="transmembrane region" description="Helical" evidence="4">
    <location>
        <begin position="226"/>
        <end position="246"/>
    </location>
</feature>
<feature type="transmembrane region" description="Helical" evidence="4">
    <location>
        <begin position="12"/>
        <end position="35"/>
    </location>
</feature>
<dbReference type="Gene3D" id="1.20.1250.20">
    <property type="entry name" value="MFS general substrate transporter like domains"/>
    <property type="match status" value="1"/>
</dbReference>
<proteinExistence type="predicted"/>
<feature type="transmembrane region" description="Helical" evidence="4">
    <location>
        <begin position="379"/>
        <end position="400"/>
    </location>
</feature>
<dbReference type="CDD" id="cd17324">
    <property type="entry name" value="MFS_NepI_like"/>
    <property type="match status" value="1"/>
</dbReference>
<feature type="transmembrane region" description="Helical" evidence="4">
    <location>
        <begin position="142"/>
        <end position="160"/>
    </location>
</feature>
<keyword evidence="2 4" id="KW-1133">Transmembrane helix</keyword>